<dbReference type="Pfam" id="PF18701">
    <property type="entry name" value="DUF5641"/>
    <property type="match status" value="1"/>
</dbReference>
<feature type="domain" description="Integrase catalytic" evidence="1">
    <location>
        <begin position="89"/>
        <end position="268"/>
    </location>
</feature>
<dbReference type="Proteomes" id="UP000301870">
    <property type="component" value="Chromosome 24"/>
</dbReference>
<reference evidence="3" key="1">
    <citation type="submission" date="2025-08" db="UniProtKB">
        <authorList>
            <consortium name="RefSeq"/>
        </authorList>
    </citation>
    <scope>IDENTIFICATION</scope>
    <source>
        <strain evidence="3">Ishihara</strain>
        <tissue evidence="3">Whole body</tissue>
    </source>
</reference>
<keyword evidence="2" id="KW-1185">Reference proteome</keyword>
<protein>
    <submittedName>
        <fullName evidence="3">Uncharacterized protein LOC111357108 isoform X5</fullName>
    </submittedName>
</protein>
<organism evidence="2 3">
    <name type="scientific">Spodoptera litura</name>
    <name type="common">Asian cotton leafworm</name>
    <dbReference type="NCBI Taxonomy" id="69820"/>
    <lineage>
        <taxon>Eukaryota</taxon>
        <taxon>Metazoa</taxon>
        <taxon>Ecdysozoa</taxon>
        <taxon>Arthropoda</taxon>
        <taxon>Hexapoda</taxon>
        <taxon>Insecta</taxon>
        <taxon>Pterygota</taxon>
        <taxon>Neoptera</taxon>
        <taxon>Endopterygota</taxon>
        <taxon>Lepidoptera</taxon>
        <taxon>Glossata</taxon>
        <taxon>Ditrysia</taxon>
        <taxon>Noctuoidea</taxon>
        <taxon>Noctuidae</taxon>
        <taxon>Amphipyrinae</taxon>
        <taxon>Spodoptera</taxon>
    </lineage>
</organism>
<accession>A0A9J7EF35</accession>
<dbReference type="GO" id="GO:0015074">
    <property type="term" value="P:DNA integration"/>
    <property type="evidence" value="ECO:0007669"/>
    <property type="project" value="InterPro"/>
</dbReference>
<dbReference type="GeneID" id="111357108"/>
<dbReference type="InterPro" id="IPR012337">
    <property type="entry name" value="RNaseH-like_sf"/>
</dbReference>
<dbReference type="InterPro" id="IPR001584">
    <property type="entry name" value="Integrase_cat-core"/>
</dbReference>
<dbReference type="PANTHER" id="PTHR47331">
    <property type="entry name" value="PHD-TYPE DOMAIN-CONTAINING PROTEIN"/>
    <property type="match status" value="1"/>
</dbReference>
<dbReference type="InterPro" id="IPR040676">
    <property type="entry name" value="DUF5641"/>
</dbReference>
<proteinExistence type="predicted"/>
<sequence length="385" mass="44056">MTDPKSAQTLNNPNECDIPHLNTYKKRRSSHKGKVTVFKNYLESLTSKKPLSDLDIIQLRNRLESYKYLANEFDKNQTLIDDITGVSDEQLREREQFEMDYQSQLALGIHLLRENETAGVDGSVPTPSEDLTTESYIAAINRFISRRGKPNNIYSDNGKNLVGAARMVTNFLRNHGESIYSCAAEQGVNFHFIPPYSPHFGGLWESTVKSVKHHLKRVLGMAHLTYEEMYTLLVQIEGILNSRPLTPLSSDPNDLSALTPFHFLIGRTLTVLPHPQMSDCDTARLPRHHRIELLRQHFWRRFNKEYISQLHQRTRWQRSRGALTEGSLVIVKDEALPVAQWPLGRIVKLYPGHDGEARVADIRVKTGTIRRAFHKICPLLDVPSD</sequence>
<evidence type="ECO:0000313" key="2">
    <source>
        <dbReference type="Proteomes" id="UP000301870"/>
    </source>
</evidence>
<dbReference type="InterPro" id="IPR036397">
    <property type="entry name" value="RNaseH_sf"/>
</dbReference>
<dbReference type="PROSITE" id="PS50994">
    <property type="entry name" value="INTEGRASE"/>
    <property type="match status" value="1"/>
</dbReference>
<evidence type="ECO:0000259" key="1">
    <source>
        <dbReference type="PROSITE" id="PS50994"/>
    </source>
</evidence>
<dbReference type="Gene3D" id="3.30.420.10">
    <property type="entry name" value="Ribonuclease H-like superfamily/Ribonuclease H"/>
    <property type="match status" value="1"/>
</dbReference>
<gene>
    <name evidence="3" type="primary">LOC111357108</name>
</gene>
<dbReference type="RefSeq" id="XP_022827442.1">
    <property type="nucleotide sequence ID" value="XM_022971674.1"/>
</dbReference>
<name>A0A9J7EF35_SPOLT</name>
<dbReference type="PANTHER" id="PTHR47331:SF1">
    <property type="entry name" value="GAG-LIKE PROTEIN"/>
    <property type="match status" value="1"/>
</dbReference>
<evidence type="ECO:0000313" key="3">
    <source>
        <dbReference type="RefSeq" id="XP_022827442.1"/>
    </source>
</evidence>
<dbReference type="GO" id="GO:0003676">
    <property type="term" value="F:nucleic acid binding"/>
    <property type="evidence" value="ECO:0007669"/>
    <property type="project" value="InterPro"/>
</dbReference>
<dbReference type="SUPFAM" id="SSF53098">
    <property type="entry name" value="Ribonuclease H-like"/>
    <property type="match status" value="1"/>
</dbReference>
<dbReference type="AlphaFoldDB" id="A0A9J7EF35"/>